<evidence type="ECO:0000259" key="1">
    <source>
        <dbReference type="PROSITE" id="PS50835"/>
    </source>
</evidence>
<dbReference type="RefSeq" id="WP_186840223.1">
    <property type="nucleotide sequence ID" value="NZ_JACOOZ010000003.1"/>
</dbReference>
<comment type="caution">
    <text evidence="2">The sequence shown here is derived from an EMBL/GenBank/DDBJ whole genome shotgun (WGS) entry which is preliminary data.</text>
</comment>
<name>A0ABR7F1F0_9FIRM</name>
<evidence type="ECO:0000313" key="2">
    <source>
        <dbReference type="EMBL" id="MBC5667442.1"/>
    </source>
</evidence>
<dbReference type="PANTHER" id="PTHR12277">
    <property type="entry name" value="ALPHA/BETA HYDROLASE DOMAIN-CONTAINING PROTEIN"/>
    <property type="match status" value="1"/>
</dbReference>
<dbReference type="SUPFAM" id="SSF52266">
    <property type="entry name" value="SGNH hydrolase"/>
    <property type="match status" value="1"/>
</dbReference>
<keyword evidence="3" id="KW-1185">Reference proteome</keyword>
<sequence length="1519" mass="167698">MNEDVLNFLTDSANSIREQLGESEKYYLKDFANLIKKIPKGIIVIDGNEPIKNRIKDRVYFVRYKDTEGYSYKFEDYLGNELSLSCVKNILTKYKDNTLYIAASNSNIYEKRYADYVCTGTNDEKIIQKAIDELYALGGGTVKLSSGIFNIGSFTLSSDGIYRAITLPSGDKRYTIDIVGQSQMTGEKDSSSIYGTRLFVSQDALNSIDTSKQYEVISALPSTNSPNNVIHLTEFEVRLATNQKPVVCIDLFNFGRARLDRIKCIAYTNTNASLTKAVKGCIGIRMLNGSNNGQENNFNSCGCSGFYEAFQIGGEHVVMNNCSAIKNVYGYTFGNYTYQRAFNHAITLINCCDERDVNLPYFHSNTGTQRINLIDFCIERYASATPGGVLGNLAKESKNGMFSGDISFTVMDDSATNVVNIPFFEKGNGKNFKVRNSIHALSGTTKLRESYAANQGQTYYDTDLKCLMYYLNDEWVKIAGNSSSEENDEILDIKSLNCIKGGLRTTDGSEIDSNYYVRSEYISYDDDCYYTITCPIGKCVYCFLYDENKKYVSYSKKQEGTYVYRVPRGSYIRFLFKYTDSTYSSGTIITSPSDFLADYIITRTEKELDINTNDNIYFYVDGDDGSRVPCVLRLPSTYKSSGKATQLVMCAHGAGGTIVPSTDTNQLTTWLGYVDNGYAIFDVHGASATMSKHWGNEETIHVYYRAYRYIVENYNIDETMIISGKSMGGLTAINFASYYPNVCRCIAVLYPVTDLYNQININKEMISNGNTSSMLKAYGITSWTDENTLPEKMIGFNPLHSRVVAANKILLNIPIKIWHGNADTYVDYNKTVDFVTAIKNAGGHAECVLKDGIYHGNYDKNKTPLSETNATGVVYDNYWKTEVVEKELIPWVENFKGTKKNTNKTIRVNGSNDLQPTANNNHWKNKKWYAYGTSLTDIDNVGQYCKTVRDLSGLTLTNKGKSGGGICANTLIKDAVMNTTDGKTSADLITLEVGANDTSAILGTIYDTSDNTFCGALNQCIRYLQKNTNAQIVVISSTNSRYKSGDKTVEFTPEKTFASDNHTKYDQWKAIKEVCAINSVPYIAMGEEAGLGYARMIASDKYNIDNIHHTALAGKNLGEFVWSKLKDIPLWLSELSTTTLKITTQPTDVIGKSGDSISYTVVATGIGLTYQWQVKSDVSAEWKDTSIAGSTLSTLSFTVPNNYTNRYYRCVISDSNGNTLISNAVKLILHPLKITTQPTDTSAAIGDSVIFTVVTEGNNLSYQWQVSSSNGAKWGDTALDGNKTATLTVSPVATVHNGRLYRCVVTDTLFGDTVISNAAKFTVINTSPIKITNQPTDVDSAVGNSVSFSVIAEGDGLTYQWQLSKDGGTTWGNTSVNGNTSKFINFAVPNADYNGRMFRCVITDASGNTLASNSATLTLNGVPDVTITSQPQDISAKVGDTINISVVAKSSKSNKLTYQWQVSSTGTIWSNTTVTGYNTSALNFAIPNANYNGRQYRCLVTDGNGSWALSDAMTLTVTE</sequence>
<dbReference type="InterPro" id="IPR029058">
    <property type="entry name" value="AB_hydrolase_fold"/>
</dbReference>
<dbReference type="Pfam" id="PF00326">
    <property type="entry name" value="Peptidase_S9"/>
    <property type="match status" value="1"/>
</dbReference>
<dbReference type="PROSITE" id="PS50835">
    <property type="entry name" value="IG_LIKE"/>
    <property type="match status" value="2"/>
</dbReference>
<feature type="domain" description="Ig-like" evidence="1">
    <location>
        <begin position="1231"/>
        <end position="1322"/>
    </location>
</feature>
<dbReference type="InterPro" id="IPR036179">
    <property type="entry name" value="Ig-like_dom_sf"/>
</dbReference>
<feature type="domain" description="Ig-like" evidence="1">
    <location>
        <begin position="1423"/>
        <end position="1516"/>
    </location>
</feature>
<dbReference type="SUPFAM" id="SSF53474">
    <property type="entry name" value="alpha/beta-Hydrolases"/>
    <property type="match status" value="1"/>
</dbReference>
<proteinExistence type="predicted"/>
<reference evidence="2 3" key="1">
    <citation type="submission" date="2020-08" db="EMBL/GenBank/DDBJ databases">
        <title>Genome public.</title>
        <authorList>
            <person name="Liu C."/>
            <person name="Sun Q."/>
        </authorList>
    </citation>
    <scope>NUCLEOTIDE SEQUENCE [LARGE SCALE GENOMIC DNA]</scope>
    <source>
        <strain evidence="2 3">BX4</strain>
    </source>
</reference>
<dbReference type="InterPro" id="IPR013783">
    <property type="entry name" value="Ig-like_fold"/>
</dbReference>
<dbReference type="InterPro" id="IPR036514">
    <property type="entry name" value="SGNH_hydro_sf"/>
</dbReference>
<dbReference type="InterPro" id="IPR003599">
    <property type="entry name" value="Ig_sub"/>
</dbReference>
<dbReference type="Proteomes" id="UP000597877">
    <property type="component" value="Unassembled WGS sequence"/>
</dbReference>
<dbReference type="InterPro" id="IPR007110">
    <property type="entry name" value="Ig-like_dom"/>
</dbReference>
<dbReference type="PANTHER" id="PTHR12277:SF81">
    <property type="entry name" value="PROTEIN ABHD13"/>
    <property type="match status" value="1"/>
</dbReference>
<dbReference type="SUPFAM" id="SSF48726">
    <property type="entry name" value="Immunoglobulin"/>
    <property type="match status" value="2"/>
</dbReference>
<dbReference type="Gene3D" id="2.60.40.10">
    <property type="entry name" value="Immunoglobulins"/>
    <property type="match status" value="4"/>
</dbReference>
<evidence type="ECO:0000313" key="3">
    <source>
        <dbReference type="Proteomes" id="UP000597877"/>
    </source>
</evidence>
<dbReference type="EMBL" id="JACOOZ010000003">
    <property type="protein sequence ID" value="MBC5667442.1"/>
    <property type="molecule type" value="Genomic_DNA"/>
</dbReference>
<organism evidence="2 3">
    <name type="scientific">Eubacterium segne</name>
    <dbReference type="NCBI Taxonomy" id="2763045"/>
    <lineage>
        <taxon>Bacteria</taxon>
        <taxon>Bacillati</taxon>
        <taxon>Bacillota</taxon>
        <taxon>Clostridia</taxon>
        <taxon>Eubacteriales</taxon>
        <taxon>Eubacteriaceae</taxon>
        <taxon>Eubacterium</taxon>
    </lineage>
</organism>
<protein>
    <submittedName>
        <fullName evidence="2">Prolyl oligopeptidase family serine peptidase</fullName>
    </submittedName>
</protein>
<dbReference type="SMART" id="SM00409">
    <property type="entry name" value="IG"/>
    <property type="match status" value="4"/>
</dbReference>
<gene>
    <name evidence="2" type="ORF">H8S00_05520</name>
</gene>
<accession>A0ABR7F1F0</accession>
<dbReference type="Gene3D" id="3.40.50.1820">
    <property type="entry name" value="alpha/beta hydrolase"/>
    <property type="match status" value="1"/>
</dbReference>
<dbReference type="InterPro" id="IPR001375">
    <property type="entry name" value="Peptidase_S9_cat"/>
</dbReference>
<dbReference type="Gene3D" id="3.40.50.1110">
    <property type="entry name" value="SGNH hydrolase"/>
    <property type="match status" value="1"/>
</dbReference>
<dbReference type="CDD" id="cd00229">
    <property type="entry name" value="SGNH_hydrolase"/>
    <property type="match status" value="1"/>
</dbReference>